<name>A0A182KDJ8_9DIPT</name>
<dbReference type="SUPFAM" id="SSF50729">
    <property type="entry name" value="PH domain-like"/>
    <property type="match status" value="1"/>
</dbReference>
<feature type="compositionally biased region" description="Polar residues" evidence="5">
    <location>
        <begin position="70"/>
        <end position="82"/>
    </location>
</feature>
<evidence type="ECO:0000256" key="3">
    <source>
        <dbReference type="ARBA" id="ARBA00022737"/>
    </source>
</evidence>
<dbReference type="InterPro" id="IPR001680">
    <property type="entry name" value="WD40_rpt"/>
</dbReference>
<dbReference type="InterPro" id="IPR010508">
    <property type="entry name" value="NBEA-like_DUF1088"/>
</dbReference>
<evidence type="ECO:0000256" key="1">
    <source>
        <dbReference type="ARBA" id="ARBA00004370"/>
    </source>
</evidence>
<comment type="subcellular location">
    <subcellularLocation>
        <location evidence="1">Membrane</location>
    </subcellularLocation>
</comment>
<evidence type="ECO:0000256" key="5">
    <source>
        <dbReference type="SAM" id="MobiDB-lite"/>
    </source>
</evidence>
<dbReference type="CDD" id="cd06071">
    <property type="entry name" value="Beach"/>
    <property type="match status" value="1"/>
</dbReference>
<dbReference type="PROSITE" id="PS51783">
    <property type="entry name" value="PH_BEACH"/>
    <property type="match status" value="1"/>
</dbReference>
<dbReference type="Gene3D" id="2.130.10.10">
    <property type="entry name" value="YVTN repeat-like/Quinoprotein amine dehydrogenase"/>
    <property type="match status" value="1"/>
</dbReference>
<feature type="compositionally biased region" description="Low complexity" evidence="5">
    <location>
        <begin position="451"/>
        <end position="462"/>
    </location>
</feature>
<feature type="compositionally biased region" description="Polar residues" evidence="5">
    <location>
        <begin position="43"/>
        <end position="62"/>
    </location>
</feature>
<dbReference type="FunFam" id="2.30.29.30:FF:000059">
    <property type="entry name" value="neurobeachin isoform X1"/>
    <property type="match status" value="1"/>
</dbReference>
<keyword evidence="3" id="KW-0677">Repeat</keyword>
<dbReference type="Pfam" id="PF14844">
    <property type="entry name" value="PH_BEACH"/>
    <property type="match status" value="1"/>
</dbReference>
<dbReference type="VEuPathDB" id="VectorBase:ACHR008835"/>
<dbReference type="STRING" id="43041.A0A182KDJ8"/>
<dbReference type="Pfam" id="PF06469">
    <property type="entry name" value="DUF1088"/>
    <property type="match status" value="1"/>
</dbReference>
<evidence type="ECO:0000313" key="9">
    <source>
        <dbReference type="Proteomes" id="UP000075881"/>
    </source>
</evidence>
<keyword evidence="2" id="KW-0853">WD repeat</keyword>
<dbReference type="Pfam" id="PF02138">
    <property type="entry name" value="Beach"/>
    <property type="match status" value="1"/>
</dbReference>
<reference evidence="9" key="1">
    <citation type="submission" date="2013-03" db="EMBL/GenBank/DDBJ databases">
        <title>The Genome Sequence of Anopheles christyi ACHKN1017.</title>
        <authorList>
            <consortium name="The Broad Institute Genomics Platform"/>
            <person name="Neafsey D.E."/>
            <person name="Besansky N."/>
            <person name="Walker B."/>
            <person name="Young S.K."/>
            <person name="Zeng Q."/>
            <person name="Gargeya S."/>
            <person name="Fitzgerald M."/>
            <person name="Haas B."/>
            <person name="Abouelleil A."/>
            <person name="Allen A.W."/>
            <person name="Alvarado L."/>
            <person name="Arachchi H.M."/>
            <person name="Berlin A.M."/>
            <person name="Chapman S.B."/>
            <person name="Gainer-Dewar J."/>
            <person name="Goldberg J."/>
            <person name="Griggs A."/>
            <person name="Gujja S."/>
            <person name="Hansen M."/>
            <person name="Howarth C."/>
            <person name="Imamovic A."/>
            <person name="Ireland A."/>
            <person name="Larimer J."/>
            <person name="McCowan C."/>
            <person name="Murphy C."/>
            <person name="Pearson M."/>
            <person name="Poon T.W."/>
            <person name="Priest M."/>
            <person name="Roberts A."/>
            <person name="Saif S."/>
            <person name="Shea T."/>
            <person name="Sisk P."/>
            <person name="Sykes S."/>
            <person name="Wortman J."/>
            <person name="Nusbaum C."/>
            <person name="Birren B."/>
        </authorList>
    </citation>
    <scope>NUCLEOTIDE SEQUENCE [LARGE SCALE GENOMIC DNA]</scope>
    <source>
        <strain evidence="9">ACHKN1017</strain>
    </source>
</reference>
<dbReference type="InterPro" id="IPR023362">
    <property type="entry name" value="PH-BEACH_dom"/>
</dbReference>
<feature type="region of interest" description="Disordered" evidence="5">
    <location>
        <begin position="402"/>
        <end position="462"/>
    </location>
</feature>
<feature type="region of interest" description="Disordered" evidence="5">
    <location>
        <begin position="20"/>
        <end position="97"/>
    </location>
</feature>
<dbReference type="GO" id="GO:0019901">
    <property type="term" value="F:protein kinase binding"/>
    <property type="evidence" value="ECO:0007669"/>
    <property type="project" value="TreeGrafter"/>
</dbReference>
<dbReference type="PROSITE" id="PS50197">
    <property type="entry name" value="BEACH"/>
    <property type="match status" value="1"/>
</dbReference>
<dbReference type="PANTHER" id="PTHR13743">
    <property type="entry name" value="BEIGE/BEACH-RELATED"/>
    <property type="match status" value="1"/>
</dbReference>
<dbReference type="InterPro" id="IPR036322">
    <property type="entry name" value="WD40_repeat_dom_sf"/>
</dbReference>
<evidence type="ECO:0008006" key="10">
    <source>
        <dbReference type="Google" id="ProtNLM"/>
    </source>
</evidence>
<dbReference type="SMART" id="SM01026">
    <property type="entry name" value="Beach"/>
    <property type="match status" value="1"/>
</dbReference>
<proteinExistence type="predicted"/>
<dbReference type="InterPro" id="IPR036372">
    <property type="entry name" value="BEACH_dom_sf"/>
</dbReference>
<feature type="domain" description="BEACH-type PH" evidence="7">
    <location>
        <begin position="499"/>
        <end position="607"/>
    </location>
</feature>
<keyword evidence="9" id="KW-1185">Reference proteome</keyword>
<dbReference type="SUPFAM" id="SSF50978">
    <property type="entry name" value="WD40 repeat-like"/>
    <property type="match status" value="1"/>
</dbReference>
<dbReference type="GO" id="GO:0016020">
    <property type="term" value="C:membrane"/>
    <property type="evidence" value="ECO:0007669"/>
    <property type="project" value="UniProtKB-SubCell"/>
</dbReference>
<dbReference type="SMART" id="SM00320">
    <property type="entry name" value="WD40"/>
    <property type="match status" value="1"/>
</dbReference>
<feature type="compositionally biased region" description="Polar residues" evidence="5">
    <location>
        <begin position="424"/>
        <end position="443"/>
    </location>
</feature>
<dbReference type="FunFam" id="1.10.1540.10:FF:000001">
    <property type="entry name" value="neurobeachin isoform X1"/>
    <property type="match status" value="1"/>
</dbReference>
<dbReference type="Gene3D" id="1.10.1540.10">
    <property type="entry name" value="BEACH domain"/>
    <property type="match status" value="1"/>
</dbReference>
<dbReference type="CDD" id="cd01201">
    <property type="entry name" value="PH_BEACH"/>
    <property type="match status" value="1"/>
</dbReference>
<dbReference type="InterPro" id="IPR015943">
    <property type="entry name" value="WD40/YVTN_repeat-like_dom_sf"/>
</dbReference>
<dbReference type="SUPFAM" id="SSF81837">
    <property type="entry name" value="BEACH domain"/>
    <property type="match status" value="1"/>
</dbReference>
<dbReference type="Proteomes" id="UP000075881">
    <property type="component" value="Unassembled WGS sequence"/>
</dbReference>
<dbReference type="AlphaFoldDB" id="A0A182KDJ8"/>
<dbReference type="EnsemblMetazoa" id="ACHR008835-RA">
    <property type="protein sequence ID" value="ACHR008835-PA"/>
    <property type="gene ID" value="ACHR008835"/>
</dbReference>
<sequence length="1118" mass="124393">TQSIQEGDYEVIVVDENNSSVIADNDSHSSGPLSIKSVDSDGGSLNLNSTENDPQEVETSSEIMPDDNKPPNSNDESWTDVNLNDDGASELKPPRADGTIGIGGVARGNSGGVGAVAGAHGPMTSNLDGRMDSVVGAGVNLVSTTGAGGVKLESDIAVVRVPEGYGGQVGPTGGSVRGRPEDLNLKAPFVSQLPLALPSREASLTQKLEIALGPVCPLLREIMVDFAPFLSKTLVGSHGQELLMEGKGLTTFKNSHSVVELVMLLCSQEWQNSLQKHAGLAFIELINEGRLLSHAMKDHIVRVANEAEFILNRMRADDVLKHADFESQCAQTLLERREEERMCDHLITAARRRDNVIASRLLEKVRNIMGNRHGAWGDINANYQKQIFWKLDAWEDDARRRKRMVQNPRGSSHPQATLKASLENGPTSVVGSGSGAVTTTAVSGTDEAVSAETTPQGGAGPAAVAQEEIYSQIAVPRSQQPDLLDDSELLIEDRELDLDLTGPVNISTKVKLIAPGLVAPGTMSITSTEMYFEVDEENGEFQQIDQEVLKYCDHLHGKWYFSEIRAIFSRRYLLQNVALEIFLASRTSILFAFPDQHTVKKVIKALPRVGVGIKYGIPQTRRASMMSPRQLMRNSNMTQKWQRREISNFEYLMFLNTIAGRTYNDLNQYPVFPWVITNYESRELDLSQPSNYRDLSKPIGALNPSRREYFEERYETWDTPGIPPFHYGTHYSTAAFVLNWLIRIEPFTTMFLALQGGKFDHPDRLFSSVALSWKNCQRDTSDVKELIPEWYFLPEMFYNASDYRLGQRDDGSTVGDVELPPWAKTPEEFVRINRMALESEFVSCQLHQWIDLIFGYKQRGPEAMRATNVFYYLTAASILTRSADPVTRDAIENQIRNFGQTPSLLLMEPHPPRSSAMHLSPMMFNTMPDDVCMSLKFHLNSPIIHISANTYPQLPLPSVVTVTAGHQFAVNRWNCQYTASIQSPSYAESTQNLNANLPLTMDPLLSQINGHNNSNQQNRRHLGDNFSQKLQIKSNCYVTTVDSRFLIACGFWDNSFRVFSTETAKIVQIIFGHFGVVTCLSRSECNITSDCYIASGSADCTILLWHWNARTQSIVGEG</sequence>
<dbReference type="PANTHER" id="PTHR13743:SF162">
    <property type="entry name" value="NEUROBEACHIN"/>
    <property type="match status" value="1"/>
</dbReference>
<dbReference type="InterPro" id="IPR050865">
    <property type="entry name" value="BEACH_Domain"/>
</dbReference>
<dbReference type="InterPro" id="IPR011993">
    <property type="entry name" value="PH-like_dom_sf"/>
</dbReference>
<evidence type="ECO:0000313" key="8">
    <source>
        <dbReference type="EnsemblMetazoa" id="ACHR008835-PA"/>
    </source>
</evidence>
<dbReference type="Gene3D" id="2.30.29.30">
    <property type="entry name" value="Pleckstrin-homology domain (PH domain)/Phosphotyrosine-binding domain (PTB)"/>
    <property type="match status" value="1"/>
</dbReference>
<evidence type="ECO:0000259" key="6">
    <source>
        <dbReference type="PROSITE" id="PS50197"/>
    </source>
</evidence>
<evidence type="ECO:0000259" key="7">
    <source>
        <dbReference type="PROSITE" id="PS51783"/>
    </source>
</evidence>
<feature type="compositionally biased region" description="Polar residues" evidence="5">
    <location>
        <begin position="20"/>
        <end position="32"/>
    </location>
</feature>
<organism evidence="8 9">
    <name type="scientific">Anopheles christyi</name>
    <dbReference type="NCBI Taxonomy" id="43041"/>
    <lineage>
        <taxon>Eukaryota</taxon>
        <taxon>Metazoa</taxon>
        <taxon>Ecdysozoa</taxon>
        <taxon>Arthropoda</taxon>
        <taxon>Hexapoda</taxon>
        <taxon>Insecta</taxon>
        <taxon>Pterygota</taxon>
        <taxon>Neoptera</taxon>
        <taxon>Endopterygota</taxon>
        <taxon>Diptera</taxon>
        <taxon>Nematocera</taxon>
        <taxon>Culicoidea</taxon>
        <taxon>Culicidae</taxon>
        <taxon>Anophelinae</taxon>
        <taxon>Anopheles</taxon>
    </lineage>
</organism>
<reference evidence="8" key="2">
    <citation type="submission" date="2020-05" db="UniProtKB">
        <authorList>
            <consortium name="EnsemblMetazoa"/>
        </authorList>
    </citation>
    <scope>IDENTIFICATION</scope>
    <source>
        <strain evidence="8">ACHKN1017</strain>
    </source>
</reference>
<protein>
    <recommendedName>
        <fullName evidence="10">BEACH domain-containing protein</fullName>
    </recommendedName>
</protein>
<dbReference type="InterPro" id="IPR000409">
    <property type="entry name" value="BEACH_dom"/>
</dbReference>
<feature type="domain" description="BEACH" evidence="6">
    <location>
        <begin position="626"/>
        <end position="913"/>
    </location>
</feature>
<keyword evidence="4" id="KW-0472">Membrane</keyword>
<dbReference type="GO" id="GO:0005829">
    <property type="term" value="C:cytosol"/>
    <property type="evidence" value="ECO:0007669"/>
    <property type="project" value="TreeGrafter"/>
</dbReference>
<dbReference type="GO" id="GO:0008104">
    <property type="term" value="P:intracellular protein localization"/>
    <property type="evidence" value="ECO:0007669"/>
    <property type="project" value="TreeGrafter"/>
</dbReference>
<evidence type="ECO:0000256" key="2">
    <source>
        <dbReference type="ARBA" id="ARBA00022574"/>
    </source>
</evidence>
<evidence type="ECO:0000256" key="4">
    <source>
        <dbReference type="ARBA" id="ARBA00023136"/>
    </source>
</evidence>
<accession>A0A182KDJ8</accession>